<dbReference type="GO" id="GO:0016491">
    <property type="term" value="F:oxidoreductase activity"/>
    <property type="evidence" value="ECO:0007669"/>
    <property type="project" value="UniProtKB-KW"/>
</dbReference>
<proteinExistence type="predicted"/>
<dbReference type="Gene3D" id="3.40.50.720">
    <property type="entry name" value="NAD(P)-binding Rossmann-like Domain"/>
    <property type="match status" value="2"/>
</dbReference>
<keyword evidence="1" id="KW-0560">Oxidoreductase</keyword>
<accession>U2SZD6</accession>
<dbReference type="PANTHER" id="PTHR43333:SF1">
    <property type="entry name" value="D-ISOMER SPECIFIC 2-HYDROXYACID DEHYDROGENASE NAD-BINDING DOMAIN-CONTAINING PROTEIN"/>
    <property type="match status" value="1"/>
</dbReference>
<dbReference type="PATRIC" id="fig|1125712.3.peg.2335"/>
<organism evidence="4 5">
    <name type="scientific">Olsenella profusa F0195</name>
    <dbReference type="NCBI Taxonomy" id="1125712"/>
    <lineage>
        <taxon>Bacteria</taxon>
        <taxon>Bacillati</taxon>
        <taxon>Actinomycetota</taxon>
        <taxon>Coriobacteriia</taxon>
        <taxon>Coriobacteriales</taxon>
        <taxon>Atopobiaceae</taxon>
        <taxon>Olsenella</taxon>
    </lineage>
</organism>
<reference evidence="4 5" key="1">
    <citation type="submission" date="2013-08" db="EMBL/GenBank/DDBJ databases">
        <authorList>
            <person name="Durkin A.S."/>
            <person name="Haft D.R."/>
            <person name="McCorrison J."/>
            <person name="Torralba M."/>
            <person name="Gillis M."/>
            <person name="Haft D.H."/>
            <person name="Methe B."/>
            <person name="Sutton G."/>
            <person name="Nelson K.E."/>
        </authorList>
    </citation>
    <scope>NUCLEOTIDE SEQUENCE [LARGE SCALE GENOMIC DNA]</scope>
    <source>
        <strain evidence="4 5">F0195</strain>
    </source>
</reference>
<dbReference type="EMBL" id="AWEZ01000069">
    <property type="protein sequence ID" value="ERL06179.1"/>
    <property type="molecule type" value="Genomic_DNA"/>
</dbReference>
<keyword evidence="2" id="KW-0520">NAD</keyword>
<dbReference type="GO" id="GO:0051287">
    <property type="term" value="F:NAD binding"/>
    <property type="evidence" value="ECO:0007669"/>
    <property type="project" value="InterPro"/>
</dbReference>
<sequence>MHGASSLVNAGRGDLVDQEALCEGLDAGHLAGAALDVTTPEPLPEGSRLWSTRNLVVTPHVGGFFHLPVTREYVVRIALDNVARYRDGRPLRNVVAR</sequence>
<dbReference type="eggNOG" id="COG0111">
    <property type="taxonomic scope" value="Bacteria"/>
</dbReference>
<evidence type="ECO:0000259" key="3">
    <source>
        <dbReference type="Pfam" id="PF02826"/>
    </source>
</evidence>
<name>U2SZD6_9ACTN</name>
<dbReference type="STRING" id="1125712.HMPREF1316_0676"/>
<evidence type="ECO:0000313" key="4">
    <source>
        <dbReference type="EMBL" id="ERL06179.1"/>
    </source>
</evidence>
<dbReference type="SUPFAM" id="SSF51735">
    <property type="entry name" value="NAD(P)-binding Rossmann-fold domains"/>
    <property type="match status" value="1"/>
</dbReference>
<feature type="domain" description="D-isomer specific 2-hydroxyacid dehydrogenase NAD-binding" evidence="3">
    <location>
        <begin position="4"/>
        <end position="62"/>
    </location>
</feature>
<comment type="caution">
    <text evidence="4">The sequence shown here is derived from an EMBL/GenBank/DDBJ whole genome shotgun (WGS) entry which is preliminary data.</text>
</comment>
<keyword evidence="5" id="KW-1185">Reference proteome</keyword>
<dbReference type="OrthoDB" id="4324715at2"/>
<dbReference type="PANTHER" id="PTHR43333">
    <property type="entry name" value="2-HACID_DH_C DOMAIN-CONTAINING PROTEIN"/>
    <property type="match status" value="1"/>
</dbReference>
<dbReference type="Pfam" id="PF02826">
    <property type="entry name" value="2-Hacid_dh_C"/>
    <property type="match status" value="1"/>
</dbReference>
<evidence type="ECO:0000256" key="1">
    <source>
        <dbReference type="ARBA" id="ARBA00023002"/>
    </source>
</evidence>
<protein>
    <submittedName>
        <fullName evidence="4">4-phosphoerythronate dehydrogenase domain protein</fullName>
    </submittedName>
</protein>
<evidence type="ECO:0000256" key="2">
    <source>
        <dbReference type="ARBA" id="ARBA00023027"/>
    </source>
</evidence>
<evidence type="ECO:0000313" key="5">
    <source>
        <dbReference type="Proteomes" id="UP000016638"/>
    </source>
</evidence>
<dbReference type="Proteomes" id="UP000016638">
    <property type="component" value="Unassembled WGS sequence"/>
</dbReference>
<dbReference type="AlphaFoldDB" id="U2SZD6"/>
<dbReference type="InterPro" id="IPR036291">
    <property type="entry name" value="NAD(P)-bd_dom_sf"/>
</dbReference>
<dbReference type="InterPro" id="IPR006140">
    <property type="entry name" value="D-isomer_DH_NAD-bd"/>
</dbReference>
<gene>
    <name evidence="4" type="ORF">HMPREF1316_0676</name>
</gene>